<organism evidence="2 3">
    <name type="scientific">Orchesella dallaii</name>
    <dbReference type="NCBI Taxonomy" id="48710"/>
    <lineage>
        <taxon>Eukaryota</taxon>
        <taxon>Metazoa</taxon>
        <taxon>Ecdysozoa</taxon>
        <taxon>Arthropoda</taxon>
        <taxon>Hexapoda</taxon>
        <taxon>Collembola</taxon>
        <taxon>Entomobryomorpha</taxon>
        <taxon>Entomobryoidea</taxon>
        <taxon>Orchesellidae</taxon>
        <taxon>Orchesellinae</taxon>
        <taxon>Orchesella</taxon>
    </lineage>
</organism>
<protein>
    <submittedName>
        <fullName evidence="2">Uncharacterized protein</fullName>
    </submittedName>
</protein>
<feature type="region of interest" description="Disordered" evidence="1">
    <location>
        <begin position="86"/>
        <end position="107"/>
    </location>
</feature>
<evidence type="ECO:0000256" key="1">
    <source>
        <dbReference type="SAM" id="MobiDB-lite"/>
    </source>
</evidence>
<proteinExistence type="predicted"/>
<keyword evidence="3" id="KW-1185">Reference proteome</keyword>
<name>A0ABP1PKU1_9HEXA</name>
<sequence length="382" mass="44711">MQYINSHEMGQSEISSRHLAFFNHCPISDFLNCIRNSCDTIQCNQLSILQFFKTNLVQLKTEVDSCLNKLIGQELQIQYQTQCSEKPEQNPTVQDSNNEPNEKRQKNIVIHGLDDPDLIKSDRKYDIISNFFQSAMNLQINVEAIQVVKARKPGTFVTIVTLNSKQEKQIVFRNCHLLKTYHKKISITDDLLPSEKKTLPIKRKHQESISNANTITEEDLIALKEVLYSGTNKRDNNPPPDNSIQNFDTQRRHDFHVDEKDDSYDRNLKQEITNNSSSSFLSSREVVSKLEELRKIGYSQHHQQAIVDKHANYTRQFYEKSICICENFCNLPWHEFENELELKITKKMKKQYKTIIKYVQNLWNADDNHNETECFCKHVLSH</sequence>
<evidence type="ECO:0000313" key="2">
    <source>
        <dbReference type="EMBL" id="CAL8070285.1"/>
    </source>
</evidence>
<comment type="caution">
    <text evidence="2">The sequence shown here is derived from an EMBL/GenBank/DDBJ whole genome shotgun (WGS) entry which is preliminary data.</text>
</comment>
<feature type="region of interest" description="Disordered" evidence="1">
    <location>
        <begin position="230"/>
        <end position="251"/>
    </location>
</feature>
<evidence type="ECO:0000313" key="3">
    <source>
        <dbReference type="Proteomes" id="UP001642540"/>
    </source>
</evidence>
<dbReference type="EMBL" id="CAXLJM020000004">
    <property type="protein sequence ID" value="CAL8070285.1"/>
    <property type="molecule type" value="Genomic_DNA"/>
</dbReference>
<gene>
    <name evidence="2" type="ORF">ODALV1_LOCUS1164</name>
</gene>
<dbReference type="Proteomes" id="UP001642540">
    <property type="component" value="Unassembled WGS sequence"/>
</dbReference>
<feature type="compositionally biased region" description="Polar residues" evidence="1">
    <location>
        <begin position="86"/>
        <end position="99"/>
    </location>
</feature>
<reference evidence="2 3" key="1">
    <citation type="submission" date="2024-08" db="EMBL/GenBank/DDBJ databases">
        <authorList>
            <person name="Cucini C."/>
            <person name="Frati F."/>
        </authorList>
    </citation>
    <scope>NUCLEOTIDE SEQUENCE [LARGE SCALE GENOMIC DNA]</scope>
</reference>
<accession>A0ABP1PKU1</accession>